<keyword evidence="6 8" id="KW-0472">Membrane</keyword>
<sequence>MAIPSSRTQQQAGARVGTDSQPPSDERWLGPFLGFCTWLALWALLSQGQGWAFGVPLALIGAFVGYRLRLHTGKLRLQVLPAFIGFFLLELFAGGWDVARRALHPRLPIAPAWQTFELKATDPRAKLLLSALVGLLPGTLASHHEEQTLHIHALDQQQDWQSTVTRLESLLAQLLGDTPI</sequence>
<feature type="transmembrane region" description="Helical" evidence="8">
    <location>
        <begin position="28"/>
        <end position="45"/>
    </location>
</feature>
<evidence type="ECO:0000256" key="8">
    <source>
        <dbReference type="SAM" id="Phobius"/>
    </source>
</evidence>
<keyword evidence="10" id="KW-1185">Reference proteome</keyword>
<dbReference type="Pfam" id="PF01899">
    <property type="entry name" value="MNHE"/>
    <property type="match status" value="1"/>
</dbReference>
<reference evidence="10" key="1">
    <citation type="journal article" date="2019" name="Int. J. Syst. Evol. Microbiol.">
        <title>The Global Catalogue of Microorganisms (GCM) 10K type strain sequencing project: providing services to taxonomists for standard genome sequencing and annotation.</title>
        <authorList>
            <consortium name="The Broad Institute Genomics Platform"/>
            <consortium name="The Broad Institute Genome Sequencing Center for Infectious Disease"/>
            <person name="Wu L."/>
            <person name="Ma J."/>
        </authorList>
    </citation>
    <scope>NUCLEOTIDE SEQUENCE [LARGE SCALE GENOMIC DNA]</scope>
    <source>
        <strain evidence="10">CGMCC 1.12482</strain>
    </source>
</reference>
<feature type="region of interest" description="Disordered" evidence="7">
    <location>
        <begin position="1"/>
        <end position="25"/>
    </location>
</feature>
<protein>
    <recommendedName>
        <fullName evidence="11">Multicomponent Na+:H+ antiporter subunit E</fullName>
    </recommendedName>
</protein>
<dbReference type="EMBL" id="BMFF01000002">
    <property type="protein sequence ID" value="GGC91638.1"/>
    <property type="molecule type" value="Genomic_DNA"/>
</dbReference>
<keyword evidence="5 8" id="KW-1133">Transmembrane helix</keyword>
<dbReference type="InterPro" id="IPR002758">
    <property type="entry name" value="Cation_antiport_E"/>
</dbReference>
<organism evidence="9 10">
    <name type="scientific">Halopseudomonas salina</name>
    <dbReference type="NCBI Taxonomy" id="1323744"/>
    <lineage>
        <taxon>Bacteria</taxon>
        <taxon>Pseudomonadati</taxon>
        <taxon>Pseudomonadota</taxon>
        <taxon>Gammaproteobacteria</taxon>
        <taxon>Pseudomonadales</taxon>
        <taxon>Pseudomonadaceae</taxon>
        <taxon>Halopseudomonas</taxon>
    </lineage>
</organism>
<gene>
    <name evidence="9" type="ORF">GCM10007418_09120</name>
</gene>
<evidence type="ECO:0000313" key="9">
    <source>
        <dbReference type="EMBL" id="GGC91638.1"/>
    </source>
</evidence>
<evidence type="ECO:0008006" key="11">
    <source>
        <dbReference type="Google" id="ProtNLM"/>
    </source>
</evidence>
<evidence type="ECO:0000256" key="2">
    <source>
        <dbReference type="ARBA" id="ARBA00006228"/>
    </source>
</evidence>
<dbReference type="RefSeq" id="WP_223825339.1">
    <property type="nucleotide sequence ID" value="NZ_BMFF01000002.1"/>
</dbReference>
<evidence type="ECO:0000256" key="5">
    <source>
        <dbReference type="ARBA" id="ARBA00022989"/>
    </source>
</evidence>
<evidence type="ECO:0000256" key="4">
    <source>
        <dbReference type="ARBA" id="ARBA00022692"/>
    </source>
</evidence>
<dbReference type="PANTHER" id="PTHR34584:SF1">
    <property type="entry name" value="NA(+)_H(+) ANTIPORTER SUBUNIT E1"/>
    <property type="match status" value="1"/>
</dbReference>
<dbReference type="Proteomes" id="UP000638188">
    <property type="component" value="Unassembled WGS sequence"/>
</dbReference>
<proteinExistence type="inferred from homology"/>
<feature type="transmembrane region" description="Helical" evidence="8">
    <location>
        <begin position="80"/>
        <end position="99"/>
    </location>
</feature>
<comment type="subcellular location">
    <subcellularLocation>
        <location evidence="1">Cell membrane</location>
        <topology evidence="1">Multi-pass membrane protein</topology>
    </subcellularLocation>
</comment>
<accession>A0ABQ1P5U3</accession>
<keyword evidence="4 8" id="KW-0812">Transmembrane</keyword>
<evidence type="ECO:0000256" key="3">
    <source>
        <dbReference type="ARBA" id="ARBA00022475"/>
    </source>
</evidence>
<keyword evidence="3" id="KW-1003">Cell membrane</keyword>
<name>A0ABQ1P5U3_9GAMM</name>
<feature type="compositionally biased region" description="Polar residues" evidence="7">
    <location>
        <begin position="1"/>
        <end position="23"/>
    </location>
</feature>
<feature type="transmembrane region" description="Helical" evidence="8">
    <location>
        <begin position="51"/>
        <end position="68"/>
    </location>
</feature>
<evidence type="ECO:0000313" key="10">
    <source>
        <dbReference type="Proteomes" id="UP000638188"/>
    </source>
</evidence>
<evidence type="ECO:0000256" key="7">
    <source>
        <dbReference type="SAM" id="MobiDB-lite"/>
    </source>
</evidence>
<comment type="caution">
    <text evidence="9">The sequence shown here is derived from an EMBL/GenBank/DDBJ whole genome shotgun (WGS) entry which is preliminary data.</text>
</comment>
<evidence type="ECO:0000256" key="1">
    <source>
        <dbReference type="ARBA" id="ARBA00004651"/>
    </source>
</evidence>
<comment type="similarity">
    <text evidence="2">Belongs to the CPA3 antiporters (TC 2.A.63) subunit E family.</text>
</comment>
<dbReference type="PANTHER" id="PTHR34584">
    <property type="entry name" value="NA(+)/H(+) ANTIPORTER SUBUNIT E1"/>
    <property type="match status" value="1"/>
</dbReference>
<evidence type="ECO:0000256" key="6">
    <source>
        <dbReference type="ARBA" id="ARBA00023136"/>
    </source>
</evidence>